<dbReference type="RefSeq" id="WP_199896785.1">
    <property type="nucleotide sequence ID" value="NZ_BAAABY010000056.1"/>
</dbReference>
<sequence length="51" mass="5705">MNSPDRPLTPIYDQLITEHGDVATEAREYAEKTEREANEVLDFGMPAPSAQ</sequence>
<protein>
    <submittedName>
        <fullName evidence="1">Uncharacterized protein</fullName>
    </submittedName>
</protein>
<evidence type="ECO:0000313" key="1">
    <source>
        <dbReference type="EMBL" id="GAA0496054.1"/>
    </source>
</evidence>
<reference evidence="1 2" key="1">
    <citation type="journal article" date="2019" name="Int. J. Syst. Evol. Microbiol.">
        <title>The Global Catalogue of Microorganisms (GCM) 10K type strain sequencing project: providing services to taxonomists for standard genome sequencing and annotation.</title>
        <authorList>
            <consortium name="The Broad Institute Genomics Platform"/>
            <consortium name="The Broad Institute Genome Sequencing Center for Infectious Disease"/>
            <person name="Wu L."/>
            <person name="Ma J."/>
        </authorList>
    </citation>
    <scope>NUCLEOTIDE SEQUENCE [LARGE SCALE GENOMIC DNA]</scope>
    <source>
        <strain evidence="1 2">JCM 4805</strain>
    </source>
</reference>
<proteinExistence type="predicted"/>
<dbReference type="EMBL" id="BAAABY010000056">
    <property type="protein sequence ID" value="GAA0496054.1"/>
    <property type="molecule type" value="Genomic_DNA"/>
</dbReference>
<keyword evidence="2" id="KW-1185">Reference proteome</keyword>
<accession>A0ABN1BEF3</accession>
<organism evidence="1 2">
    <name type="scientific">Streptomyces olivaceiscleroticus</name>
    <dbReference type="NCBI Taxonomy" id="68245"/>
    <lineage>
        <taxon>Bacteria</taxon>
        <taxon>Bacillati</taxon>
        <taxon>Actinomycetota</taxon>
        <taxon>Actinomycetes</taxon>
        <taxon>Kitasatosporales</taxon>
        <taxon>Streptomycetaceae</taxon>
        <taxon>Streptomyces</taxon>
    </lineage>
</organism>
<gene>
    <name evidence="1" type="ORF">GCM10010361_71860</name>
</gene>
<comment type="caution">
    <text evidence="1">The sequence shown here is derived from an EMBL/GenBank/DDBJ whole genome shotgun (WGS) entry which is preliminary data.</text>
</comment>
<name>A0ABN1BEF3_9ACTN</name>
<evidence type="ECO:0000313" key="2">
    <source>
        <dbReference type="Proteomes" id="UP001500909"/>
    </source>
</evidence>
<dbReference type="Proteomes" id="UP001500909">
    <property type="component" value="Unassembled WGS sequence"/>
</dbReference>